<evidence type="ECO:0000256" key="3">
    <source>
        <dbReference type="SAM" id="Phobius"/>
    </source>
</evidence>
<dbReference type="AlphaFoldDB" id="A0AAE3DA46"/>
<dbReference type="GO" id="GO:0016020">
    <property type="term" value="C:membrane"/>
    <property type="evidence" value="ECO:0007669"/>
    <property type="project" value="InterPro"/>
</dbReference>
<dbReference type="PANTHER" id="PTHR37815">
    <property type="entry name" value="UPF0397 PROTEIN BC_2624-RELATED"/>
    <property type="match status" value="1"/>
</dbReference>
<keyword evidence="1 3" id="KW-0812">Transmembrane</keyword>
<dbReference type="Pfam" id="PF07155">
    <property type="entry name" value="ECF-ribofla_trS"/>
    <property type="match status" value="1"/>
</dbReference>
<dbReference type="EMBL" id="JAJEPS010000009">
    <property type="protein sequence ID" value="MCC2126513.1"/>
    <property type="molecule type" value="Genomic_DNA"/>
</dbReference>
<sequence>MSECRIRKKRSRIAAWGITFLLPLLLVFYSWFMEHRPRLHDSKEWNLQDTLIQNSDLLMAAVFLVLSLLPFYLMFDRRKAQARDLVPIALMAAMCVVGRTAFSIVPLPNFKPVTAIVMITGIAFGPEAGYLTGALAALLSNFLFGQGPWTPWQMFSWGIVGFLTGTLYRTGIFGTVGQAVTDEEGKRKKPILLCVAGFLFSVLYGWIMNLQYILGYVRPFSLQAVAAAYLSSAWFDISHGICTALVLWVAAEPWVRKLSRIKRKFGLDGEEYVWGKK</sequence>
<name>A0AAE3DA46_9FIRM</name>
<feature type="transmembrane region" description="Helical" evidence="3">
    <location>
        <begin position="85"/>
        <end position="107"/>
    </location>
</feature>
<comment type="caution">
    <text evidence="4">The sequence shown here is derived from an EMBL/GenBank/DDBJ whole genome shotgun (WGS) entry which is preliminary data.</text>
</comment>
<feature type="transmembrane region" description="Helical" evidence="3">
    <location>
        <begin position="12"/>
        <end position="32"/>
    </location>
</feature>
<dbReference type="InterPro" id="IPR009825">
    <property type="entry name" value="ECF_substrate-spec-like"/>
</dbReference>
<reference evidence="4 5" key="1">
    <citation type="submission" date="2021-10" db="EMBL/GenBank/DDBJ databases">
        <title>Anaerobic single-cell dispensing facilitates the cultivation of human gut bacteria.</title>
        <authorList>
            <person name="Afrizal A."/>
        </authorList>
    </citation>
    <scope>NUCLEOTIDE SEQUENCE [LARGE SCALE GENOMIC DNA]</scope>
    <source>
        <strain evidence="4 5">CLA-AA-H276</strain>
    </source>
</reference>
<keyword evidence="2 3" id="KW-1133">Transmembrane helix</keyword>
<evidence type="ECO:0000256" key="1">
    <source>
        <dbReference type="ARBA" id="ARBA00022692"/>
    </source>
</evidence>
<dbReference type="RefSeq" id="WP_308459503.1">
    <property type="nucleotide sequence ID" value="NZ_JAJEPS010000009.1"/>
</dbReference>
<dbReference type="Gene3D" id="1.10.1760.20">
    <property type="match status" value="1"/>
</dbReference>
<gene>
    <name evidence="4" type="ORF">LKD36_09985</name>
</gene>
<accession>A0AAE3DA46</accession>
<feature type="transmembrane region" description="Helical" evidence="3">
    <location>
        <begin position="234"/>
        <end position="255"/>
    </location>
</feature>
<feature type="transmembrane region" description="Helical" evidence="3">
    <location>
        <begin position="191"/>
        <end position="214"/>
    </location>
</feature>
<proteinExistence type="predicted"/>
<evidence type="ECO:0000313" key="4">
    <source>
        <dbReference type="EMBL" id="MCC2126513.1"/>
    </source>
</evidence>
<feature type="transmembrane region" description="Helical" evidence="3">
    <location>
        <begin position="113"/>
        <end position="144"/>
    </location>
</feature>
<protein>
    <submittedName>
        <fullName evidence="4">ECF transporter S component</fullName>
    </submittedName>
</protein>
<dbReference type="Proteomes" id="UP001198220">
    <property type="component" value="Unassembled WGS sequence"/>
</dbReference>
<keyword evidence="3" id="KW-0472">Membrane</keyword>
<evidence type="ECO:0000313" key="5">
    <source>
        <dbReference type="Proteomes" id="UP001198220"/>
    </source>
</evidence>
<evidence type="ECO:0000256" key="2">
    <source>
        <dbReference type="ARBA" id="ARBA00022989"/>
    </source>
</evidence>
<feature type="transmembrane region" description="Helical" evidence="3">
    <location>
        <begin position="52"/>
        <end position="73"/>
    </location>
</feature>
<organism evidence="4 5">
    <name type="scientific">Hominiventricola filiformis</name>
    <dbReference type="NCBI Taxonomy" id="2885352"/>
    <lineage>
        <taxon>Bacteria</taxon>
        <taxon>Bacillati</taxon>
        <taxon>Bacillota</taxon>
        <taxon>Clostridia</taxon>
        <taxon>Lachnospirales</taxon>
        <taxon>Lachnospiraceae</taxon>
        <taxon>Hominiventricola</taxon>
    </lineage>
</organism>
<dbReference type="PANTHER" id="PTHR37815:SF3">
    <property type="entry name" value="UPF0397 PROTEIN SPR0429"/>
    <property type="match status" value="1"/>
</dbReference>
<keyword evidence="5" id="KW-1185">Reference proteome</keyword>